<evidence type="ECO:0000256" key="2">
    <source>
        <dbReference type="ARBA" id="ARBA00031612"/>
    </source>
</evidence>
<accession>A0A914V9I3</accession>
<dbReference type="FunFam" id="3.90.960.10:FF:000005">
    <property type="entry name" value="Putative prolyl-tRNA synthetase"/>
    <property type="match status" value="1"/>
</dbReference>
<dbReference type="InterPro" id="IPR036754">
    <property type="entry name" value="YbaK/aa-tRNA-synt-asso_dom_sf"/>
</dbReference>
<name>A0A914V9I3_9BILA</name>
<dbReference type="Proteomes" id="UP000887566">
    <property type="component" value="Unplaced"/>
</dbReference>
<comment type="similarity">
    <text evidence="1">Belongs to the PRORSD1 family.</text>
</comment>
<dbReference type="CDD" id="cd04335">
    <property type="entry name" value="PrdX_deacylase"/>
    <property type="match status" value="1"/>
</dbReference>
<dbReference type="PANTHER" id="PTHR31423">
    <property type="entry name" value="YBAK DOMAIN-CONTAINING PROTEIN"/>
    <property type="match status" value="1"/>
</dbReference>
<dbReference type="InterPro" id="IPR040285">
    <property type="entry name" value="ProX/PRXD1"/>
</dbReference>
<feature type="domain" description="YbaK/aminoacyl-tRNA synthetase-associated" evidence="3">
    <location>
        <begin position="27"/>
        <end position="158"/>
    </location>
</feature>
<evidence type="ECO:0000256" key="1">
    <source>
        <dbReference type="ARBA" id="ARBA00010201"/>
    </source>
</evidence>
<evidence type="ECO:0000313" key="5">
    <source>
        <dbReference type="WBParaSite" id="PSAMB.scaffold1709size28527.g14529.t1"/>
    </source>
</evidence>
<keyword evidence="4" id="KW-1185">Reference proteome</keyword>
<organism evidence="4 5">
    <name type="scientific">Plectus sambesii</name>
    <dbReference type="NCBI Taxonomy" id="2011161"/>
    <lineage>
        <taxon>Eukaryota</taxon>
        <taxon>Metazoa</taxon>
        <taxon>Ecdysozoa</taxon>
        <taxon>Nematoda</taxon>
        <taxon>Chromadorea</taxon>
        <taxon>Plectida</taxon>
        <taxon>Plectina</taxon>
        <taxon>Plectoidea</taxon>
        <taxon>Plectidae</taxon>
        <taxon>Plectus</taxon>
    </lineage>
</organism>
<reference evidence="5" key="1">
    <citation type="submission" date="2022-11" db="UniProtKB">
        <authorList>
            <consortium name="WormBaseParasite"/>
        </authorList>
    </citation>
    <scope>IDENTIFICATION</scope>
</reference>
<dbReference type="SUPFAM" id="SSF55826">
    <property type="entry name" value="YbaK/ProRS associated domain"/>
    <property type="match status" value="1"/>
</dbReference>
<proteinExistence type="inferred from homology"/>
<dbReference type="Pfam" id="PF04073">
    <property type="entry name" value="tRNA_edit"/>
    <property type="match status" value="1"/>
</dbReference>
<dbReference type="Gene3D" id="3.90.960.10">
    <property type="entry name" value="YbaK/aminoacyl-tRNA synthetase-associated domain"/>
    <property type="match status" value="1"/>
</dbReference>
<dbReference type="AlphaFoldDB" id="A0A914V9I3"/>
<evidence type="ECO:0000313" key="4">
    <source>
        <dbReference type="Proteomes" id="UP000887566"/>
    </source>
</evidence>
<protein>
    <recommendedName>
        <fullName evidence="2">PrdX deacylase domain-containing protein 1</fullName>
    </recommendedName>
</protein>
<dbReference type="InterPro" id="IPR007214">
    <property type="entry name" value="YbaK/aa-tRNA-synth-assoc-dom"/>
</dbReference>
<dbReference type="PANTHER" id="PTHR31423:SF3">
    <property type="entry name" value="PROLYL-TRNA SYNTHETASE ASSOCIATED DOMAIN-CONTAINING PROTEIN 1-RELATED"/>
    <property type="match status" value="1"/>
</dbReference>
<evidence type="ECO:0000259" key="3">
    <source>
        <dbReference type="Pfam" id="PF04073"/>
    </source>
</evidence>
<dbReference type="WBParaSite" id="PSAMB.scaffold1709size28527.g14529.t1">
    <property type="protein sequence ID" value="PSAMB.scaffold1709size28527.g14529.t1"/>
    <property type="gene ID" value="PSAMB.scaffold1709size28527.g14529"/>
</dbReference>
<sequence length="180" mass="20294">MPHKFLTSEELIPFLTQNGIDFECVEHEAVFTVDAMKEEMSKMPGLHYKNLFLRERKTGGFYLLVAAHDRVMNLNAVSKALRLTSRSGLRFASEEQLMEKLGVRQGSVTLLAMANDVDHCVTVLLDSTVMEQNDHLRWFHLMQNDVSAGLSLAALKKFLDLIGCQPTLLTFDSDGSVYIE</sequence>
<dbReference type="GO" id="GO:0002161">
    <property type="term" value="F:aminoacyl-tRNA deacylase activity"/>
    <property type="evidence" value="ECO:0007669"/>
    <property type="project" value="InterPro"/>
</dbReference>